<comment type="caution">
    <text evidence="1">The sequence shown here is derived from an EMBL/GenBank/DDBJ whole genome shotgun (WGS) entry which is preliminary data.</text>
</comment>
<dbReference type="AlphaFoldDB" id="S7TT60"/>
<evidence type="ECO:0008006" key="3">
    <source>
        <dbReference type="Google" id="ProtNLM"/>
    </source>
</evidence>
<protein>
    <recommendedName>
        <fullName evidence="3">DUF4276 family protein</fullName>
    </recommendedName>
</protein>
<evidence type="ECO:0000313" key="2">
    <source>
        <dbReference type="Proteomes" id="UP000014977"/>
    </source>
</evidence>
<accession>S7TT60</accession>
<proteinExistence type="predicted"/>
<name>S7TT60_DESML</name>
<dbReference type="Proteomes" id="UP000014977">
    <property type="component" value="Unassembled WGS sequence"/>
</dbReference>
<organism evidence="1 2">
    <name type="scientific">Desulfococcus multivorans DSM 2059</name>
    <dbReference type="NCBI Taxonomy" id="1121405"/>
    <lineage>
        <taxon>Bacteria</taxon>
        <taxon>Pseudomonadati</taxon>
        <taxon>Thermodesulfobacteriota</taxon>
        <taxon>Desulfobacteria</taxon>
        <taxon>Desulfobacterales</taxon>
        <taxon>Desulfococcaceae</taxon>
        <taxon>Desulfococcus</taxon>
    </lineage>
</organism>
<dbReference type="STRING" id="897.B2D07_01925"/>
<dbReference type="Pfam" id="PF14103">
    <property type="entry name" value="DUF4276"/>
    <property type="match status" value="1"/>
</dbReference>
<gene>
    <name evidence="1" type="ORF">dsmv_2498</name>
</gene>
<evidence type="ECO:0000313" key="1">
    <source>
        <dbReference type="EMBL" id="EPR39925.1"/>
    </source>
</evidence>
<dbReference type="RefSeq" id="WP_020877255.1">
    <property type="nucleotide sequence ID" value="NZ_ATHJ01000087.1"/>
</dbReference>
<keyword evidence="2" id="KW-1185">Reference proteome</keyword>
<dbReference type="eggNOG" id="ENOG5030CEV">
    <property type="taxonomic scope" value="Bacteria"/>
</dbReference>
<dbReference type="InterPro" id="IPR025455">
    <property type="entry name" value="DUF4276"/>
</dbReference>
<dbReference type="EMBL" id="ATHJ01000087">
    <property type="protein sequence ID" value="EPR39925.1"/>
    <property type="molecule type" value="Genomic_DNA"/>
</dbReference>
<reference evidence="1 2" key="1">
    <citation type="journal article" date="2013" name="Genome Announc.">
        <title>Draft genome sequences for three mercury-methylating, sulfate-reducing bacteria.</title>
        <authorList>
            <person name="Brown S.D."/>
            <person name="Hurt R.A.Jr."/>
            <person name="Gilmour C.C."/>
            <person name="Elias D.A."/>
        </authorList>
    </citation>
    <scope>NUCLEOTIDE SEQUENCE [LARGE SCALE GENOMIC DNA]</scope>
    <source>
        <strain evidence="1 2">DSM 2059</strain>
    </source>
</reference>
<sequence length="209" mass="22907">MKLYVEGGGDSNMLKTACRAGFSDFLSKAGLKGKMPRIVACGSRQNAYDSFCTAINTGEDALLLVDSEASVSADCQQGDAENWKPWHHLKNRQGDQWDKPENVDDADCHLMVQCMEAWFLADRDSLQSFFGQGFNANALPAADNRIESVAKEQIYQALSAATRNCKTKAKYGKGEHSFKLLALISPDRVTAASPWAKRFIDITGDKMGG</sequence>